<name>A0ABR2WGG8_9FUNG</name>
<reference evidence="8 9" key="1">
    <citation type="submission" date="2023-04" db="EMBL/GenBank/DDBJ databases">
        <title>Genome of Basidiobolus ranarum AG-B5.</title>
        <authorList>
            <person name="Stajich J.E."/>
            <person name="Carter-House D."/>
            <person name="Gryganskyi A."/>
        </authorList>
    </citation>
    <scope>NUCLEOTIDE SEQUENCE [LARGE SCALE GENOMIC DNA]</scope>
    <source>
        <strain evidence="8 9">AG-B5</strain>
    </source>
</reference>
<dbReference type="PANTHER" id="PTHR24292">
    <property type="entry name" value="CYTOCHROME P450"/>
    <property type="match status" value="1"/>
</dbReference>
<evidence type="ECO:0000256" key="5">
    <source>
        <dbReference type="ARBA" id="ARBA00023002"/>
    </source>
</evidence>
<organism evidence="8 9">
    <name type="scientific">Basidiobolus ranarum</name>
    <dbReference type="NCBI Taxonomy" id="34480"/>
    <lineage>
        <taxon>Eukaryota</taxon>
        <taxon>Fungi</taxon>
        <taxon>Fungi incertae sedis</taxon>
        <taxon>Zoopagomycota</taxon>
        <taxon>Entomophthoromycotina</taxon>
        <taxon>Basidiobolomycetes</taxon>
        <taxon>Basidiobolales</taxon>
        <taxon>Basidiobolaceae</taxon>
        <taxon>Basidiobolus</taxon>
    </lineage>
</organism>
<keyword evidence="5" id="KW-0560">Oxidoreductase</keyword>
<dbReference type="InterPro" id="IPR036396">
    <property type="entry name" value="Cyt_P450_sf"/>
</dbReference>
<evidence type="ECO:0000256" key="4">
    <source>
        <dbReference type="ARBA" id="ARBA00022723"/>
    </source>
</evidence>
<dbReference type="PANTHER" id="PTHR24292:SF54">
    <property type="entry name" value="CYP9F3-RELATED"/>
    <property type="match status" value="1"/>
</dbReference>
<dbReference type="CDD" id="cd00302">
    <property type="entry name" value="cytochrome_P450"/>
    <property type="match status" value="1"/>
</dbReference>
<evidence type="ECO:0000256" key="7">
    <source>
        <dbReference type="ARBA" id="ARBA00023033"/>
    </source>
</evidence>
<evidence type="ECO:0000256" key="3">
    <source>
        <dbReference type="ARBA" id="ARBA00022617"/>
    </source>
</evidence>
<dbReference type="Proteomes" id="UP001479436">
    <property type="component" value="Unassembled WGS sequence"/>
</dbReference>
<keyword evidence="4" id="KW-0479">Metal-binding</keyword>
<gene>
    <name evidence="8" type="ORF">K7432_015241</name>
</gene>
<protein>
    <recommendedName>
        <fullName evidence="10">Cytochrome P450</fullName>
    </recommendedName>
</protein>
<evidence type="ECO:0000313" key="9">
    <source>
        <dbReference type="Proteomes" id="UP001479436"/>
    </source>
</evidence>
<comment type="cofactor">
    <cofactor evidence="1">
        <name>heme</name>
        <dbReference type="ChEBI" id="CHEBI:30413"/>
    </cofactor>
</comment>
<keyword evidence="7" id="KW-0503">Monooxygenase</keyword>
<comment type="caution">
    <text evidence="8">The sequence shown here is derived from an EMBL/GenBank/DDBJ whole genome shotgun (WGS) entry which is preliminary data.</text>
</comment>
<keyword evidence="9" id="KW-1185">Reference proteome</keyword>
<evidence type="ECO:0000313" key="8">
    <source>
        <dbReference type="EMBL" id="KAK9760592.1"/>
    </source>
</evidence>
<dbReference type="PRINTS" id="PR00463">
    <property type="entry name" value="EP450I"/>
</dbReference>
<comment type="similarity">
    <text evidence="2">Belongs to the cytochrome P450 family.</text>
</comment>
<dbReference type="Pfam" id="PF00067">
    <property type="entry name" value="p450"/>
    <property type="match status" value="1"/>
</dbReference>
<evidence type="ECO:0000256" key="2">
    <source>
        <dbReference type="ARBA" id="ARBA00010617"/>
    </source>
</evidence>
<evidence type="ECO:0000256" key="6">
    <source>
        <dbReference type="ARBA" id="ARBA00023004"/>
    </source>
</evidence>
<dbReference type="InterPro" id="IPR050476">
    <property type="entry name" value="Insect_CytP450_Detox"/>
</dbReference>
<dbReference type="InterPro" id="IPR001128">
    <property type="entry name" value="Cyt_P450"/>
</dbReference>
<accession>A0ABR2WGG8</accession>
<sequence length="237" mass="27475">MQRMILDVLSQGLFGYDFKALQNPDNQRLKLYNELMKGIFDPTVLFCPILTKLPLPKIKRLMAHMEEFNTLLYLILENEKRECQEKLDYGTFNERSDKLIYSHYIIKEAMRLVPPAVSLATRESTKPVGIRGKLFPTGTKFASHVYSMQRSKSYWSDPEVFKPERFLDEDKLASSSWLAFGTDSRQCIGINFTLIGLFVDIAATIQLVSTQELNPYQWNLENQLWRTTNSRNIGALF</sequence>
<evidence type="ECO:0008006" key="10">
    <source>
        <dbReference type="Google" id="ProtNLM"/>
    </source>
</evidence>
<dbReference type="InterPro" id="IPR002401">
    <property type="entry name" value="Cyt_P450_E_grp-I"/>
</dbReference>
<dbReference type="EMBL" id="JASJQH010001998">
    <property type="protein sequence ID" value="KAK9760592.1"/>
    <property type="molecule type" value="Genomic_DNA"/>
</dbReference>
<dbReference type="Gene3D" id="1.10.630.10">
    <property type="entry name" value="Cytochrome P450"/>
    <property type="match status" value="2"/>
</dbReference>
<keyword evidence="3" id="KW-0349">Heme</keyword>
<evidence type="ECO:0000256" key="1">
    <source>
        <dbReference type="ARBA" id="ARBA00001971"/>
    </source>
</evidence>
<proteinExistence type="inferred from homology"/>
<keyword evidence="6" id="KW-0408">Iron</keyword>
<dbReference type="SUPFAM" id="SSF48264">
    <property type="entry name" value="Cytochrome P450"/>
    <property type="match status" value="1"/>
</dbReference>